<dbReference type="EnsemblMetazoa" id="CapteT218403">
    <property type="protein sequence ID" value="CapteP218403"/>
    <property type="gene ID" value="CapteG218403"/>
</dbReference>
<dbReference type="OrthoDB" id="5357315at2759"/>
<keyword evidence="1" id="KW-0472">Membrane</keyword>
<evidence type="ECO:0000313" key="6">
    <source>
        <dbReference type="Proteomes" id="UP000014760"/>
    </source>
</evidence>
<dbReference type="InterPro" id="IPR046450">
    <property type="entry name" value="PA_dom_sf"/>
</dbReference>
<dbReference type="Proteomes" id="UP000014760">
    <property type="component" value="Unassembled WGS sequence"/>
</dbReference>
<proteinExistence type="predicted"/>
<reference evidence="5" key="3">
    <citation type="submission" date="2015-06" db="UniProtKB">
        <authorList>
            <consortium name="EnsemblMetazoa"/>
        </authorList>
    </citation>
    <scope>IDENTIFICATION</scope>
</reference>
<dbReference type="STRING" id="283909.R7TJX8"/>
<reference evidence="6" key="1">
    <citation type="submission" date="2012-12" db="EMBL/GenBank/DDBJ databases">
        <authorList>
            <person name="Hellsten U."/>
            <person name="Grimwood J."/>
            <person name="Chapman J.A."/>
            <person name="Shapiro H."/>
            <person name="Aerts A."/>
            <person name="Otillar R.P."/>
            <person name="Terry A.Y."/>
            <person name="Boore J.L."/>
            <person name="Simakov O."/>
            <person name="Marletaz F."/>
            <person name="Cho S.-J."/>
            <person name="Edsinger-Gonzales E."/>
            <person name="Havlak P."/>
            <person name="Kuo D.-H."/>
            <person name="Larsson T."/>
            <person name="Lv J."/>
            <person name="Arendt D."/>
            <person name="Savage R."/>
            <person name="Osoegawa K."/>
            <person name="de Jong P."/>
            <person name="Lindberg D.R."/>
            <person name="Seaver E.C."/>
            <person name="Weisblat D.A."/>
            <person name="Putnam N.H."/>
            <person name="Grigoriev I.V."/>
            <person name="Rokhsar D.S."/>
        </authorList>
    </citation>
    <scope>NUCLEOTIDE SEQUENCE</scope>
    <source>
        <strain evidence="6">I ESC-2004</strain>
    </source>
</reference>
<evidence type="ECO:0000313" key="5">
    <source>
        <dbReference type="EnsemblMetazoa" id="CapteP218403"/>
    </source>
</evidence>
<dbReference type="EMBL" id="AMQN01013607">
    <property type="status" value="NOT_ANNOTATED_CDS"/>
    <property type="molecule type" value="Genomic_DNA"/>
</dbReference>
<evidence type="ECO:0000256" key="1">
    <source>
        <dbReference type="SAM" id="Phobius"/>
    </source>
</evidence>
<reference evidence="4 6" key="2">
    <citation type="journal article" date="2013" name="Nature">
        <title>Insights into bilaterian evolution from three spiralian genomes.</title>
        <authorList>
            <person name="Simakov O."/>
            <person name="Marletaz F."/>
            <person name="Cho S.J."/>
            <person name="Edsinger-Gonzales E."/>
            <person name="Havlak P."/>
            <person name="Hellsten U."/>
            <person name="Kuo D.H."/>
            <person name="Larsson T."/>
            <person name="Lv J."/>
            <person name="Arendt D."/>
            <person name="Savage R."/>
            <person name="Osoegawa K."/>
            <person name="de Jong P."/>
            <person name="Grimwood J."/>
            <person name="Chapman J.A."/>
            <person name="Shapiro H."/>
            <person name="Aerts A."/>
            <person name="Otillar R.P."/>
            <person name="Terry A.Y."/>
            <person name="Boore J.L."/>
            <person name="Grigoriev I.V."/>
            <person name="Lindberg D.R."/>
            <person name="Seaver E.C."/>
            <person name="Weisblat D.A."/>
            <person name="Putnam N.H."/>
            <person name="Rokhsar D.S."/>
        </authorList>
    </citation>
    <scope>NUCLEOTIDE SEQUENCE</scope>
    <source>
        <strain evidence="4 6">I ESC-2004</strain>
    </source>
</reference>
<dbReference type="SUPFAM" id="SSF52025">
    <property type="entry name" value="PA domain"/>
    <property type="match status" value="1"/>
</dbReference>
<sequence length="255" mass="28577">MKPGFNFTFTVLMIPILAYHTVNSDKPSELFTATLEAIYIDSTTNERELELTPGYFGTINGIIRQVDYVSGWGVHTRTRAGERHACDVLHPDVPMDQPWVAFVERGGCPFDVKIRNAGLLANASAVVVYNDDSNRTMAVMTHTVMSYLDRSKCTNHIRNKCARVAFEEVPAIFISRESGINLTQQMDQGVRIWISITPFQVQTVVNSYVLPLAIGLVLVGITVGCSVCVVKLAGRYGHQLRRKRPRRPSHFDDDF</sequence>
<gene>
    <name evidence="4" type="ORF">CAPTEDRAFT_218403</name>
</gene>
<dbReference type="AlphaFoldDB" id="R7TJX8"/>
<accession>R7TJX8</accession>
<feature type="chain" id="PRO_5008787075" description="PA domain-containing protein" evidence="2">
    <location>
        <begin position="25"/>
        <end position="255"/>
    </location>
</feature>
<dbReference type="OMA" id="TSHEACE"/>
<feature type="domain" description="PA" evidence="3">
    <location>
        <begin position="100"/>
        <end position="180"/>
    </location>
</feature>
<dbReference type="EMBL" id="KB310334">
    <property type="protein sequence ID" value="ELT91821.1"/>
    <property type="molecule type" value="Genomic_DNA"/>
</dbReference>
<keyword evidence="1" id="KW-1133">Transmembrane helix</keyword>
<name>R7TJX8_CAPTE</name>
<feature type="signal peptide" evidence="2">
    <location>
        <begin position="1"/>
        <end position="24"/>
    </location>
</feature>
<dbReference type="Gene3D" id="3.50.30.30">
    <property type="match status" value="1"/>
</dbReference>
<evidence type="ECO:0000256" key="2">
    <source>
        <dbReference type="SAM" id="SignalP"/>
    </source>
</evidence>
<feature type="transmembrane region" description="Helical" evidence="1">
    <location>
        <begin position="208"/>
        <end position="234"/>
    </location>
</feature>
<dbReference type="Pfam" id="PF02225">
    <property type="entry name" value="PA"/>
    <property type="match status" value="1"/>
</dbReference>
<protein>
    <recommendedName>
        <fullName evidence="3">PA domain-containing protein</fullName>
    </recommendedName>
</protein>
<evidence type="ECO:0000313" key="4">
    <source>
        <dbReference type="EMBL" id="ELT91821.1"/>
    </source>
</evidence>
<keyword evidence="2" id="KW-0732">Signal</keyword>
<organism evidence="4">
    <name type="scientific">Capitella teleta</name>
    <name type="common">Polychaete worm</name>
    <dbReference type="NCBI Taxonomy" id="283909"/>
    <lineage>
        <taxon>Eukaryota</taxon>
        <taxon>Metazoa</taxon>
        <taxon>Spiralia</taxon>
        <taxon>Lophotrochozoa</taxon>
        <taxon>Annelida</taxon>
        <taxon>Polychaeta</taxon>
        <taxon>Sedentaria</taxon>
        <taxon>Scolecida</taxon>
        <taxon>Capitellidae</taxon>
        <taxon>Capitella</taxon>
    </lineage>
</organism>
<keyword evidence="1" id="KW-0812">Transmembrane</keyword>
<dbReference type="InterPro" id="IPR003137">
    <property type="entry name" value="PA_domain"/>
</dbReference>
<evidence type="ECO:0000259" key="3">
    <source>
        <dbReference type="Pfam" id="PF02225"/>
    </source>
</evidence>
<keyword evidence="6" id="KW-1185">Reference proteome</keyword>
<dbReference type="HOGENOM" id="CLU_1090887_0_0_1"/>